<keyword evidence="1" id="KW-0175">Coiled coil</keyword>
<keyword evidence="4" id="KW-1185">Reference proteome</keyword>
<accession>A0AAV8V7Q1</accession>
<name>A0AAV8V7Q1_9CUCU</name>
<gene>
    <name evidence="3" type="ORF">NQ315_005764</name>
</gene>
<feature type="coiled-coil region" evidence="1">
    <location>
        <begin position="2"/>
        <end position="43"/>
    </location>
</feature>
<comment type="caution">
    <text evidence="3">The sequence shown here is derived from an EMBL/GenBank/DDBJ whole genome shotgun (WGS) entry which is preliminary data.</text>
</comment>
<evidence type="ECO:0000313" key="4">
    <source>
        <dbReference type="Proteomes" id="UP001159042"/>
    </source>
</evidence>
<dbReference type="Proteomes" id="UP001159042">
    <property type="component" value="Unassembled WGS sequence"/>
</dbReference>
<sequence length="241" mass="28155">MVEEGRQKLNELMKKSMESEQKILHYENVIEKQSKQMNEMENLLRYRENMAGVLKASRDELILEKESLTRYSHEMRTVLAEVSKEGKMKDRLIKELQEKIDLRERQISKLEKEVKELEANLVMTNEKRFKLQETIGSMEKELQSTKAHVNQLADINTRYDIDRQCSNSFIHKINDEFIKIGEPDESLNKNLVDFSRQEFVIQQSIVPHEAKFAIKSDDPERPDLNSSSPSEGSLKIKITVG</sequence>
<proteinExistence type="predicted"/>
<dbReference type="AlphaFoldDB" id="A0AAV8V7Q1"/>
<feature type="coiled-coil region" evidence="1">
    <location>
        <begin position="93"/>
        <end position="134"/>
    </location>
</feature>
<feature type="region of interest" description="Disordered" evidence="2">
    <location>
        <begin position="214"/>
        <end position="241"/>
    </location>
</feature>
<protein>
    <submittedName>
        <fullName evidence="3">Uncharacterized protein</fullName>
    </submittedName>
</protein>
<feature type="compositionally biased region" description="Basic and acidic residues" evidence="2">
    <location>
        <begin position="214"/>
        <end position="223"/>
    </location>
</feature>
<organism evidence="3 4">
    <name type="scientific">Exocentrus adspersus</name>
    <dbReference type="NCBI Taxonomy" id="1586481"/>
    <lineage>
        <taxon>Eukaryota</taxon>
        <taxon>Metazoa</taxon>
        <taxon>Ecdysozoa</taxon>
        <taxon>Arthropoda</taxon>
        <taxon>Hexapoda</taxon>
        <taxon>Insecta</taxon>
        <taxon>Pterygota</taxon>
        <taxon>Neoptera</taxon>
        <taxon>Endopterygota</taxon>
        <taxon>Coleoptera</taxon>
        <taxon>Polyphaga</taxon>
        <taxon>Cucujiformia</taxon>
        <taxon>Chrysomeloidea</taxon>
        <taxon>Cerambycidae</taxon>
        <taxon>Lamiinae</taxon>
        <taxon>Acanthocinini</taxon>
        <taxon>Exocentrus</taxon>
    </lineage>
</organism>
<evidence type="ECO:0000313" key="3">
    <source>
        <dbReference type="EMBL" id="KAJ8910161.1"/>
    </source>
</evidence>
<dbReference type="EMBL" id="JANEYG010000346">
    <property type="protein sequence ID" value="KAJ8910161.1"/>
    <property type="molecule type" value="Genomic_DNA"/>
</dbReference>
<reference evidence="3 4" key="1">
    <citation type="journal article" date="2023" name="Insect Mol. Biol.">
        <title>Genome sequencing provides insights into the evolution of gene families encoding plant cell wall-degrading enzymes in longhorned beetles.</title>
        <authorList>
            <person name="Shin N.R."/>
            <person name="Okamura Y."/>
            <person name="Kirsch R."/>
            <person name="Pauchet Y."/>
        </authorList>
    </citation>
    <scope>NUCLEOTIDE SEQUENCE [LARGE SCALE GENOMIC DNA]</scope>
    <source>
        <strain evidence="3">EAD_L_NR</strain>
    </source>
</reference>
<evidence type="ECO:0000256" key="1">
    <source>
        <dbReference type="SAM" id="Coils"/>
    </source>
</evidence>
<evidence type="ECO:0000256" key="2">
    <source>
        <dbReference type="SAM" id="MobiDB-lite"/>
    </source>
</evidence>